<keyword evidence="2" id="KW-0472">Membrane</keyword>
<sequence>MEQQQCGARFSLRRIDRATRRAGIALCWSHATAITLTAAEAIFRTATDWWVIGWTLTAALLVVWVLLRAAQKALLREAASSEGGETDPCSPEEPPHYDRAA</sequence>
<evidence type="ECO:0000256" key="2">
    <source>
        <dbReference type="SAM" id="Phobius"/>
    </source>
</evidence>
<name>A0ABT7D586_9ACTN</name>
<keyword evidence="2" id="KW-0812">Transmembrane</keyword>
<gene>
    <name evidence="3" type="ORF">P5W92_11170</name>
</gene>
<feature type="transmembrane region" description="Helical" evidence="2">
    <location>
        <begin position="21"/>
        <end position="43"/>
    </location>
</feature>
<dbReference type="RefSeq" id="WP_283893711.1">
    <property type="nucleotide sequence ID" value="NZ_JARWAF010000004.1"/>
</dbReference>
<accession>A0ABT7D586</accession>
<proteinExistence type="predicted"/>
<evidence type="ECO:0000256" key="1">
    <source>
        <dbReference type="SAM" id="MobiDB-lite"/>
    </source>
</evidence>
<organism evidence="3 4">
    <name type="scientific">Streptomyces pakalii</name>
    <dbReference type="NCBI Taxonomy" id="3036494"/>
    <lineage>
        <taxon>Bacteria</taxon>
        <taxon>Bacillati</taxon>
        <taxon>Actinomycetota</taxon>
        <taxon>Actinomycetes</taxon>
        <taxon>Kitasatosporales</taxon>
        <taxon>Streptomycetaceae</taxon>
        <taxon>Streptomyces</taxon>
    </lineage>
</organism>
<feature type="region of interest" description="Disordered" evidence="1">
    <location>
        <begin position="78"/>
        <end position="101"/>
    </location>
</feature>
<evidence type="ECO:0000313" key="4">
    <source>
        <dbReference type="Proteomes" id="UP001237194"/>
    </source>
</evidence>
<dbReference type="Proteomes" id="UP001237194">
    <property type="component" value="Unassembled WGS sequence"/>
</dbReference>
<evidence type="ECO:0000313" key="3">
    <source>
        <dbReference type="EMBL" id="MDJ1640964.1"/>
    </source>
</evidence>
<dbReference type="EMBL" id="JARWAF010000004">
    <property type="protein sequence ID" value="MDJ1640964.1"/>
    <property type="molecule type" value="Genomic_DNA"/>
</dbReference>
<feature type="transmembrane region" description="Helical" evidence="2">
    <location>
        <begin position="49"/>
        <end position="67"/>
    </location>
</feature>
<comment type="caution">
    <text evidence="3">The sequence shown here is derived from an EMBL/GenBank/DDBJ whole genome shotgun (WGS) entry which is preliminary data.</text>
</comment>
<reference evidence="3 4" key="1">
    <citation type="submission" date="2023-04" db="EMBL/GenBank/DDBJ databases">
        <title>A novel species of the genus Streptomyces: Streptomyces pakalii sp. nov. isolated from a Mexican soil jungle.</title>
        <authorList>
            <person name="Chavez-Hernandez M.A."/>
            <person name="Ortiz-Alvarez J."/>
            <person name="Villa-Tanaca L."/>
            <person name="Hernandez-Rodriguez C."/>
        </authorList>
    </citation>
    <scope>NUCLEOTIDE SEQUENCE [LARGE SCALE GENOMIC DNA]</scope>
    <source>
        <strain evidence="3 4">ENCB-J15</strain>
    </source>
</reference>
<keyword evidence="2" id="KW-1133">Transmembrane helix</keyword>
<keyword evidence="4" id="KW-1185">Reference proteome</keyword>
<protein>
    <submittedName>
        <fullName evidence="3">Uncharacterized protein</fullName>
    </submittedName>
</protein>